<sequence>MTTENTDFALKNENAEEWEKAEFWEADPMQQNQSICDIILYVNWEEKTANVETQMRTNSTAGEVWHGLASEFSLPEDTDFEQFPEFFKEEVQPLLQNIGDGFEAVWNGSNRKGEFTDEARELFWELQQLLEGANVPKHDLTYFFSLRDSYEYGGMGQLKSDLEAEGIDILTADLNNDGVMSLAVEIVTYGDGAEYKLIDVDVESELREIQEELKEEAEEEE</sequence>
<protein>
    <submittedName>
        <fullName evidence="1">Uncharacterized protein</fullName>
    </submittedName>
</protein>
<evidence type="ECO:0000313" key="2">
    <source>
        <dbReference type="Proteomes" id="UP000034399"/>
    </source>
</evidence>
<dbReference type="Proteomes" id="UP000034399">
    <property type="component" value="Unassembled WGS sequence"/>
</dbReference>
<dbReference type="RefSeq" id="WP_048043983.1">
    <property type="nucleotide sequence ID" value="NZ_JJPA01000071.1"/>
</dbReference>
<accession>A0A0F8GSH8</accession>
<dbReference type="AlphaFoldDB" id="A0A0F8GSH8"/>
<dbReference type="EMBL" id="JJPA01000071">
    <property type="protein sequence ID" value="KKG35340.1"/>
    <property type="molecule type" value="Genomic_DNA"/>
</dbReference>
<reference evidence="1 2" key="1">
    <citation type="journal article" date="2015" name="ISME J.">
        <title>Genomic and phenotypic differentiation among Methanosarcina mazei populations from Columbia River sediment.</title>
        <authorList>
            <person name="Youngblut N.D."/>
            <person name="Wirth J.S."/>
            <person name="Henriksen J.R."/>
            <person name="Smith M."/>
            <person name="Simon H."/>
            <person name="Metcalf W.W."/>
            <person name="Whitaker R.J."/>
        </authorList>
    </citation>
    <scope>NUCLEOTIDE SEQUENCE [LARGE SCALE GENOMIC DNA]</scope>
    <source>
        <strain evidence="1 2">3.F.A.1A.1</strain>
    </source>
</reference>
<dbReference type="PATRIC" id="fig|2209.61.peg.3334"/>
<proteinExistence type="predicted"/>
<organism evidence="1 2">
    <name type="scientific">Methanosarcina mazei</name>
    <name type="common">Methanosarcina frisia</name>
    <dbReference type="NCBI Taxonomy" id="2209"/>
    <lineage>
        <taxon>Archaea</taxon>
        <taxon>Methanobacteriati</taxon>
        <taxon>Methanobacteriota</taxon>
        <taxon>Stenosarchaea group</taxon>
        <taxon>Methanomicrobia</taxon>
        <taxon>Methanosarcinales</taxon>
        <taxon>Methanosarcinaceae</taxon>
        <taxon>Methanosarcina</taxon>
    </lineage>
</organism>
<name>A0A0F8GSH8_METMZ</name>
<gene>
    <name evidence="1" type="ORF">DU52_15480</name>
</gene>
<comment type="caution">
    <text evidence="1">The sequence shown here is derived from an EMBL/GenBank/DDBJ whole genome shotgun (WGS) entry which is preliminary data.</text>
</comment>
<evidence type="ECO:0000313" key="1">
    <source>
        <dbReference type="EMBL" id="KKG35340.1"/>
    </source>
</evidence>